<dbReference type="AlphaFoldDB" id="A0A366KC25"/>
<feature type="region of interest" description="Disordered" evidence="1">
    <location>
        <begin position="250"/>
        <end position="287"/>
    </location>
</feature>
<proteinExistence type="predicted"/>
<feature type="compositionally biased region" description="Basic and acidic residues" evidence="1">
    <location>
        <begin position="250"/>
        <end position="281"/>
    </location>
</feature>
<evidence type="ECO:0000313" key="3">
    <source>
        <dbReference type="Proteomes" id="UP000252345"/>
    </source>
</evidence>
<accession>A0A366KC25</accession>
<protein>
    <submittedName>
        <fullName evidence="2">Uncharacterized protein</fullName>
    </submittedName>
</protein>
<name>A0A366KC25_9BIFI</name>
<dbReference type="EMBL" id="PDCH01000010">
    <property type="protein sequence ID" value="RBP99119.1"/>
    <property type="molecule type" value="Genomic_DNA"/>
</dbReference>
<dbReference type="OrthoDB" id="3238275at2"/>
<evidence type="ECO:0000256" key="1">
    <source>
        <dbReference type="SAM" id="MobiDB-lite"/>
    </source>
</evidence>
<organism evidence="2 3">
    <name type="scientific">Bifidobacterium xylocopae</name>
    <dbReference type="NCBI Taxonomy" id="2493119"/>
    <lineage>
        <taxon>Bacteria</taxon>
        <taxon>Bacillati</taxon>
        <taxon>Actinomycetota</taxon>
        <taxon>Actinomycetes</taxon>
        <taxon>Bifidobacteriales</taxon>
        <taxon>Bifidobacteriaceae</taxon>
        <taxon>Bifidobacterium</taxon>
    </lineage>
</organism>
<keyword evidence="3" id="KW-1185">Reference proteome</keyword>
<sequence>MAYAFDSKQVDALAVLPEVVQAAEAGSRLIGLWPLTDAMQMDNDAKYGENLQVRMSQTLAQVMTGEEVTIPDAEFVYEGADQIPGRPQTIVDALLAANDACDGLSGFAQDGDFERVRVAAERLNAGWSEDEVHAGAEVVQTALASLCPGQELEASADPQVIASRLSGSMLAAGDLIRAVGASADRPVKALPVLLFANELNERLEIPRSYISAGQLSELLGLSSPQALARAAGPLVRAEWDSHREDLLWDPDEAKRQAKEEDERKSREALKAKFAHVPEDPNKPPVEL</sequence>
<comment type="caution">
    <text evidence="2">The sequence shown here is derived from an EMBL/GenBank/DDBJ whole genome shotgun (WGS) entry which is preliminary data.</text>
</comment>
<dbReference type="Proteomes" id="UP000252345">
    <property type="component" value="Unassembled WGS sequence"/>
</dbReference>
<dbReference type="RefSeq" id="WP_113853705.1">
    <property type="nucleotide sequence ID" value="NZ_PDCH01000010.1"/>
</dbReference>
<gene>
    <name evidence="2" type="ORF">CRD59_05600</name>
</gene>
<evidence type="ECO:0000313" key="2">
    <source>
        <dbReference type="EMBL" id="RBP99119.1"/>
    </source>
</evidence>
<reference evidence="2 3" key="1">
    <citation type="submission" date="2017-10" db="EMBL/GenBank/DDBJ databases">
        <title>Bifidobacterium xylocopum sp. nov. and Bifidobacterium aemilianum sp. nov., from the carpenter bee (Xylocopa violacea) digestive tract.</title>
        <authorList>
            <person name="Alberoni D."/>
            <person name="Baffoni L."/>
            <person name="Di Gioia D."/>
            <person name="Gaggia F."/>
            <person name="Biavati B."/>
        </authorList>
    </citation>
    <scope>NUCLEOTIDE SEQUENCE [LARGE SCALE GENOMIC DNA]</scope>
    <source>
        <strain evidence="2 3">XV2</strain>
    </source>
</reference>